<dbReference type="KEGG" id="mmor:MMOR_34680"/>
<proteinExistence type="predicted"/>
<gene>
    <name evidence="1" type="ORF">MMOR_34680</name>
</gene>
<organism evidence="1 2">
    <name type="scientific">Mycolicibacterium moriokaense</name>
    <dbReference type="NCBI Taxonomy" id="39691"/>
    <lineage>
        <taxon>Bacteria</taxon>
        <taxon>Bacillati</taxon>
        <taxon>Actinomycetota</taxon>
        <taxon>Actinomycetes</taxon>
        <taxon>Mycobacteriales</taxon>
        <taxon>Mycobacteriaceae</taxon>
        <taxon>Mycolicibacterium</taxon>
    </lineage>
</organism>
<name>A0AAD1HBZ0_9MYCO</name>
<reference evidence="1 2" key="1">
    <citation type="journal article" date="2019" name="Emerg. Microbes Infect.">
        <title>Comprehensive subspecies identification of 175 nontuberculous mycobacteria species based on 7547 genomic profiles.</title>
        <authorList>
            <person name="Matsumoto Y."/>
            <person name="Kinjo T."/>
            <person name="Motooka D."/>
            <person name="Nabeya D."/>
            <person name="Jung N."/>
            <person name="Uechi K."/>
            <person name="Horii T."/>
            <person name="Iida T."/>
            <person name="Fujita J."/>
            <person name="Nakamura S."/>
        </authorList>
    </citation>
    <scope>NUCLEOTIDE SEQUENCE [LARGE SCALE GENOMIC DNA]</scope>
    <source>
        <strain evidence="1 2">JCM 6375</strain>
    </source>
</reference>
<sequence>MTENGSAALVVVVVLVDDAAESESEPHAANVVTSKVAPAARATVEDTREKFTLATLHNDEFAASCRSGGAEAAGRMARQ</sequence>
<keyword evidence="2" id="KW-1185">Reference proteome</keyword>
<evidence type="ECO:0000313" key="1">
    <source>
        <dbReference type="EMBL" id="BBX02532.1"/>
    </source>
</evidence>
<evidence type="ECO:0000313" key="2">
    <source>
        <dbReference type="Proteomes" id="UP000466681"/>
    </source>
</evidence>
<dbReference type="AlphaFoldDB" id="A0AAD1HBZ0"/>
<protein>
    <submittedName>
        <fullName evidence="1">Uncharacterized protein</fullName>
    </submittedName>
</protein>
<dbReference type="EMBL" id="AP022560">
    <property type="protein sequence ID" value="BBX02532.1"/>
    <property type="molecule type" value="Genomic_DNA"/>
</dbReference>
<accession>A0AAD1HBZ0</accession>
<dbReference type="Proteomes" id="UP000466681">
    <property type="component" value="Chromosome"/>
</dbReference>